<accession>A0A068RUI3</accession>
<dbReference type="EMBL" id="CBTN010000014">
    <property type="protein sequence ID" value="CDH52596.1"/>
    <property type="molecule type" value="Genomic_DNA"/>
</dbReference>
<comment type="caution">
    <text evidence="1">The sequence shown here is derived from an EMBL/GenBank/DDBJ whole genome shotgun (WGS) entry which is preliminary data.</text>
</comment>
<proteinExistence type="predicted"/>
<keyword evidence="2" id="KW-1185">Reference proteome</keyword>
<evidence type="ECO:0000313" key="1">
    <source>
        <dbReference type="EMBL" id="CDH52596.1"/>
    </source>
</evidence>
<gene>
    <name evidence="1" type="ORF">LCOR_04053.1</name>
</gene>
<protein>
    <submittedName>
        <fullName evidence="1">Uncharacterized protein</fullName>
    </submittedName>
</protein>
<sequence>MSYPARDCCVCHCHYSPTPNATSLHNTTTTTTIARKPSSTLTPPRRWFDKIRRRPSIEQQERRKREMLLQFHHLYHIVQEELLYATESQGSVYYEGDLMAAKEALDAWIHHYQILSRYLDPKELTTLHEQWEDTRKELQESLDKLPSPLLL</sequence>
<dbReference type="AlphaFoldDB" id="A0A068RUI3"/>
<dbReference type="OrthoDB" id="273230at2759"/>
<organism evidence="1 2">
    <name type="scientific">Lichtheimia corymbifera JMRC:FSU:9682</name>
    <dbReference type="NCBI Taxonomy" id="1263082"/>
    <lineage>
        <taxon>Eukaryota</taxon>
        <taxon>Fungi</taxon>
        <taxon>Fungi incertae sedis</taxon>
        <taxon>Mucoromycota</taxon>
        <taxon>Mucoromycotina</taxon>
        <taxon>Mucoromycetes</taxon>
        <taxon>Mucorales</taxon>
        <taxon>Lichtheimiaceae</taxon>
        <taxon>Lichtheimia</taxon>
    </lineage>
</organism>
<dbReference type="VEuPathDB" id="FungiDB:LCOR_04053.1"/>
<dbReference type="Proteomes" id="UP000027586">
    <property type="component" value="Unassembled WGS sequence"/>
</dbReference>
<reference evidence="1" key="1">
    <citation type="submission" date="2013-08" db="EMBL/GenBank/DDBJ databases">
        <title>Gene expansion shapes genome architecture in the human pathogen Lichtheimia corymbifera: an evolutionary genomics analysis in the ancient terrestrial Mucorales (Mucoromycotina).</title>
        <authorList>
            <person name="Schwartze V.U."/>
            <person name="Winter S."/>
            <person name="Shelest E."/>
            <person name="Marcet-Houben M."/>
            <person name="Horn F."/>
            <person name="Wehner S."/>
            <person name="Hoffmann K."/>
            <person name="Riege K."/>
            <person name="Sammeth M."/>
            <person name="Nowrousian M."/>
            <person name="Valiante V."/>
            <person name="Linde J."/>
            <person name="Jacobsen I.D."/>
            <person name="Marz M."/>
            <person name="Brakhage A.A."/>
            <person name="Gabaldon T."/>
            <person name="Bocker S."/>
            <person name="Voigt K."/>
        </authorList>
    </citation>
    <scope>NUCLEOTIDE SEQUENCE [LARGE SCALE GENOMIC DNA]</scope>
    <source>
        <strain evidence="1">FSU 9682</strain>
    </source>
</reference>
<name>A0A068RUI3_9FUNG</name>
<evidence type="ECO:0000313" key="2">
    <source>
        <dbReference type="Proteomes" id="UP000027586"/>
    </source>
</evidence>